<dbReference type="AlphaFoldDB" id="A0A6P2H084"/>
<dbReference type="InterPro" id="IPR050503">
    <property type="entry name" value="cAMP-dep_PK_reg_su-like"/>
</dbReference>
<dbReference type="InterPro" id="IPR000595">
    <property type="entry name" value="cNMP-bd_dom"/>
</dbReference>
<dbReference type="InterPro" id="IPR019302">
    <property type="entry name" value="CAP12/PCTIR_TIR_dom"/>
</dbReference>
<dbReference type="SUPFAM" id="SSF51206">
    <property type="entry name" value="cAMP-binding domain-like"/>
    <property type="match status" value="1"/>
</dbReference>
<dbReference type="Pfam" id="PF00027">
    <property type="entry name" value="cNMP_binding"/>
    <property type="match status" value="1"/>
</dbReference>
<dbReference type="GO" id="GO:0004862">
    <property type="term" value="F:cAMP-dependent protein kinase inhibitor activity"/>
    <property type="evidence" value="ECO:0007669"/>
    <property type="project" value="TreeGrafter"/>
</dbReference>
<reference evidence="2 3" key="1">
    <citation type="submission" date="2019-09" db="EMBL/GenBank/DDBJ databases">
        <authorList>
            <person name="Depoorter E."/>
        </authorList>
    </citation>
    <scope>NUCLEOTIDE SEQUENCE [LARGE SCALE GENOMIC DNA]</scope>
    <source>
        <strain evidence="2">LMG 24065</strain>
    </source>
</reference>
<dbReference type="GO" id="GO:0005952">
    <property type="term" value="C:cAMP-dependent protein kinase complex"/>
    <property type="evidence" value="ECO:0007669"/>
    <property type="project" value="InterPro"/>
</dbReference>
<keyword evidence="3" id="KW-1185">Reference proteome</keyword>
<protein>
    <submittedName>
        <fullName evidence="2">Nucleotide-binding protein</fullName>
    </submittedName>
</protein>
<dbReference type="CDD" id="cd00038">
    <property type="entry name" value="CAP_ED"/>
    <property type="match status" value="1"/>
</dbReference>
<evidence type="ECO:0000313" key="3">
    <source>
        <dbReference type="Proteomes" id="UP000494125"/>
    </source>
</evidence>
<dbReference type="PANTHER" id="PTHR11635:SF152">
    <property type="entry name" value="CAMP-DEPENDENT PROTEIN KINASE TYPE I REGULATORY SUBUNIT-RELATED"/>
    <property type="match status" value="1"/>
</dbReference>
<dbReference type="GO" id="GO:0005829">
    <property type="term" value="C:cytosol"/>
    <property type="evidence" value="ECO:0007669"/>
    <property type="project" value="TreeGrafter"/>
</dbReference>
<dbReference type="Gene3D" id="2.60.120.10">
    <property type="entry name" value="Jelly Rolls"/>
    <property type="match status" value="1"/>
</dbReference>
<evidence type="ECO:0000259" key="1">
    <source>
        <dbReference type="PROSITE" id="PS50042"/>
    </source>
</evidence>
<feature type="domain" description="Cyclic nucleotide-binding" evidence="1">
    <location>
        <begin position="14"/>
        <end position="118"/>
    </location>
</feature>
<dbReference type="PANTHER" id="PTHR11635">
    <property type="entry name" value="CAMP-DEPENDENT PROTEIN KINASE REGULATORY CHAIN"/>
    <property type="match status" value="1"/>
</dbReference>
<evidence type="ECO:0000313" key="2">
    <source>
        <dbReference type="EMBL" id="VWB09330.1"/>
    </source>
</evidence>
<organism evidence="2 3">
    <name type="scientific">Burkholderia diffusa</name>
    <dbReference type="NCBI Taxonomy" id="488732"/>
    <lineage>
        <taxon>Bacteria</taxon>
        <taxon>Pseudomonadati</taxon>
        <taxon>Pseudomonadota</taxon>
        <taxon>Betaproteobacteria</taxon>
        <taxon>Burkholderiales</taxon>
        <taxon>Burkholderiaceae</taxon>
        <taxon>Burkholderia</taxon>
        <taxon>Burkholderia cepacia complex</taxon>
    </lineage>
</organism>
<dbReference type="Proteomes" id="UP000494125">
    <property type="component" value="Unassembled WGS sequence"/>
</dbReference>
<dbReference type="EMBL" id="CABVPN010000001">
    <property type="protein sequence ID" value="VWB09330.1"/>
    <property type="molecule type" value="Genomic_DNA"/>
</dbReference>
<accession>A0A6P2H084</accession>
<dbReference type="SMART" id="SM00100">
    <property type="entry name" value="cNMP"/>
    <property type="match status" value="1"/>
</dbReference>
<dbReference type="GO" id="GO:0030552">
    <property type="term" value="F:cAMP binding"/>
    <property type="evidence" value="ECO:0007669"/>
    <property type="project" value="TreeGrafter"/>
</dbReference>
<sequence>MQGVCRDIPGLPERLADTCELVEFRDGERLIVQGDQSSDVYLLLTGGTKIVVGKKEVDRVDAGRHVGEMAAIEALPRSATVVADGTVVAAKLSESQFIELADQFPRIYKHIATELARRLERRNKALARADQKVNVFAISSVEALPVAETGVLAFEHEENIRFWNWPDNVFGVSSYPLEDLEQHLETADFAIAIAQDDDLTTSRKGRSPSPRDNVIFELGLFMGRLGRRRTILMKPKGVAIKLPSDLAGVTTIDYPAKLSDDAPNRDMAAAWKKVRAHIAKVNR</sequence>
<dbReference type="GO" id="GO:0050135">
    <property type="term" value="F:NADP+ nucleosidase activity"/>
    <property type="evidence" value="ECO:0007669"/>
    <property type="project" value="InterPro"/>
</dbReference>
<proteinExistence type="predicted"/>
<name>A0A6P2H084_9BURK</name>
<dbReference type="InterPro" id="IPR018490">
    <property type="entry name" value="cNMP-bd_dom_sf"/>
</dbReference>
<dbReference type="Pfam" id="PF10137">
    <property type="entry name" value="CAP12-PCTIR_TIR"/>
    <property type="match status" value="1"/>
</dbReference>
<dbReference type="InterPro" id="IPR014710">
    <property type="entry name" value="RmlC-like_jellyroll"/>
</dbReference>
<dbReference type="PROSITE" id="PS50042">
    <property type="entry name" value="CNMP_BINDING_3"/>
    <property type="match status" value="1"/>
</dbReference>
<dbReference type="GO" id="GO:0034236">
    <property type="term" value="F:protein kinase A catalytic subunit binding"/>
    <property type="evidence" value="ECO:0007669"/>
    <property type="project" value="TreeGrafter"/>
</dbReference>
<gene>
    <name evidence="2" type="ORF">BDI24065_00261</name>
</gene>